<dbReference type="AlphaFoldDB" id="A0AAW0KUR2"/>
<evidence type="ECO:0000313" key="3">
    <source>
        <dbReference type="Proteomes" id="UP000237347"/>
    </source>
</evidence>
<evidence type="ECO:0000313" key="2">
    <source>
        <dbReference type="EMBL" id="KAK7841746.1"/>
    </source>
</evidence>
<reference evidence="2 3" key="1">
    <citation type="journal article" date="2018" name="Sci. Data">
        <title>The draft genome sequence of cork oak.</title>
        <authorList>
            <person name="Ramos A.M."/>
            <person name="Usie A."/>
            <person name="Barbosa P."/>
            <person name="Barros P.M."/>
            <person name="Capote T."/>
            <person name="Chaves I."/>
            <person name="Simoes F."/>
            <person name="Abreu I."/>
            <person name="Carrasquinho I."/>
            <person name="Faro C."/>
            <person name="Guimaraes J.B."/>
            <person name="Mendonca D."/>
            <person name="Nobrega F."/>
            <person name="Rodrigues L."/>
            <person name="Saibo N.J.M."/>
            <person name="Varela M.C."/>
            <person name="Egas C."/>
            <person name="Matos J."/>
            <person name="Miguel C.M."/>
            <person name="Oliveira M.M."/>
            <person name="Ricardo C.P."/>
            <person name="Goncalves S."/>
        </authorList>
    </citation>
    <scope>NUCLEOTIDE SEQUENCE [LARGE SCALE GENOMIC DNA]</scope>
    <source>
        <strain evidence="3">cv. HL8</strain>
    </source>
</reference>
<organism evidence="2 3">
    <name type="scientific">Quercus suber</name>
    <name type="common">Cork oak</name>
    <dbReference type="NCBI Taxonomy" id="58331"/>
    <lineage>
        <taxon>Eukaryota</taxon>
        <taxon>Viridiplantae</taxon>
        <taxon>Streptophyta</taxon>
        <taxon>Embryophyta</taxon>
        <taxon>Tracheophyta</taxon>
        <taxon>Spermatophyta</taxon>
        <taxon>Magnoliopsida</taxon>
        <taxon>eudicotyledons</taxon>
        <taxon>Gunneridae</taxon>
        <taxon>Pentapetalae</taxon>
        <taxon>rosids</taxon>
        <taxon>fabids</taxon>
        <taxon>Fagales</taxon>
        <taxon>Fagaceae</taxon>
        <taxon>Quercus</taxon>
    </lineage>
</organism>
<comment type="caution">
    <text evidence="2">The sequence shown here is derived from an EMBL/GenBank/DDBJ whole genome shotgun (WGS) entry which is preliminary data.</text>
</comment>
<gene>
    <name evidence="2" type="primary">ENT6</name>
    <name evidence="2" type="ORF">CFP56_015016</name>
</gene>
<keyword evidence="1" id="KW-0812">Transmembrane</keyword>
<accession>A0AAW0KUR2</accession>
<dbReference type="Proteomes" id="UP000237347">
    <property type="component" value="Unassembled WGS sequence"/>
</dbReference>
<keyword evidence="3" id="KW-1185">Reference proteome</keyword>
<keyword evidence="1" id="KW-0472">Membrane</keyword>
<feature type="transmembrane region" description="Helical" evidence="1">
    <location>
        <begin position="48"/>
        <end position="70"/>
    </location>
</feature>
<protein>
    <submittedName>
        <fullName evidence="2">Equilibrative nucleotide transporter 6</fullName>
    </submittedName>
</protein>
<evidence type="ECO:0000256" key="1">
    <source>
        <dbReference type="SAM" id="Phobius"/>
    </source>
</evidence>
<keyword evidence="1" id="KW-1133">Transmembrane helix</keyword>
<sequence length="88" mass="9920">MDDHARILLGTIQRYLTVCVLTVAPKGYKAPNKISSIVFCFVGPEQNALGNLLVLCLLGVYLQELLLIVVDNRSWKLLRREVHNVITE</sequence>
<proteinExistence type="predicted"/>
<dbReference type="EMBL" id="PKMF04000235">
    <property type="protein sequence ID" value="KAK7841746.1"/>
    <property type="molecule type" value="Genomic_DNA"/>
</dbReference>
<name>A0AAW0KUR2_QUESU</name>